<dbReference type="SUPFAM" id="SSF50978">
    <property type="entry name" value="WD40 repeat-like"/>
    <property type="match status" value="1"/>
</dbReference>
<organism evidence="2 3">
    <name type="scientific">Cocos nucifera</name>
    <name type="common">Coconut palm</name>
    <dbReference type="NCBI Taxonomy" id="13894"/>
    <lineage>
        <taxon>Eukaryota</taxon>
        <taxon>Viridiplantae</taxon>
        <taxon>Streptophyta</taxon>
        <taxon>Embryophyta</taxon>
        <taxon>Tracheophyta</taxon>
        <taxon>Spermatophyta</taxon>
        <taxon>Magnoliopsida</taxon>
        <taxon>Liliopsida</taxon>
        <taxon>Arecaceae</taxon>
        <taxon>Arecoideae</taxon>
        <taxon>Cocoseae</taxon>
        <taxon>Attaleinae</taxon>
        <taxon>Cocos</taxon>
    </lineage>
</organism>
<gene>
    <name evidence="2" type="ORF">COCNU_07G003690</name>
</gene>
<dbReference type="Gene3D" id="2.130.10.10">
    <property type="entry name" value="YVTN repeat-like/Quinoprotein amine dehydrogenase"/>
    <property type="match status" value="1"/>
</dbReference>
<evidence type="ECO:0000256" key="1">
    <source>
        <dbReference type="SAM" id="MobiDB-lite"/>
    </source>
</evidence>
<accession>A0A8K0IEY7</accession>
<dbReference type="AlphaFoldDB" id="A0A8K0IEY7"/>
<dbReference type="InterPro" id="IPR015943">
    <property type="entry name" value="WD40/YVTN_repeat-like_dom_sf"/>
</dbReference>
<evidence type="ECO:0000313" key="2">
    <source>
        <dbReference type="EMBL" id="KAG1354257.1"/>
    </source>
</evidence>
<dbReference type="Proteomes" id="UP000797356">
    <property type="component" value="Chromosome 7"/>
</dbReference>
<reference evidence="2" key="1">
    <citation type="journal article" date="2017" name="Gigascience">
        <title>The genome draft of coconut (Cocos nucifera).</title>
        <authorList>
            <person name="Xiao Y."/>
            <person name="Xu P."/>
            <person name="Fan H."/>
            <person name="Baudouin L."/>
            <person name="Xia W."/>
            <person name="Bocs S."/>
            <person name="Xu J."/>
            <person name="Li Q."/>
            <person name="Guo A."/>
            <person name="Zhou L."/>
            <person name="Li J."/>
            <person name="Wu Y."/>
            <person name="Ma Z."/>
            <person name="Armero A."/>
            <person name="Issali A.E."/>
            <person name="Liu N."/>
            <person name="Peng M."/>
            <person name="Yang Y."/>
        </authorList>
    </citation>
    <scope>NUCLEOTIDE SEQUENCE</scope>
    <source>
        <tissue evidence="2">Spear leaf of Hainan Tall coconut</tissue>
    </source>
</reference>
<comment type="caution">
    <text evidence="2">The sequence shown here is derived from an EMBL/GenBank/DDBJ whole genome shotgun (WGS) entry which is preliminary data.</text>
</comment>
<reference evidence="2" key="2">
    <citation type="submission" date="2019-07" db="EMBL/GenBank/DDBJ databases">
        <authorList>
            <person name="Yang Y."/>
            <person name="Bocs S."/>
            <person name="Baudouin L."/>
        </authorList>
    </citation>
    <scope>NUCLEOTIDE SEQUENCE</scope>
    <source>
        <tissue evidence="2">Spear leaf of Hainan Tall coconut</tissue>
    </source>
</reference>
<sequence>MSNASNKTLGRKSPSTRRSSLRRALSRSLPALCRDLPNPSKNPAGPDGGAASSGPERNHWCVPSPPQLYCGGAFLACACGDQIKVVDAVDASFRGTLEGDSEAVTALALSNDDRFFFFPAIPSLQIRVWNLSSLRCILSWKGHDGPMMGMAYHSSGGWALAPGV</sequence>
<feature type="compositionally biased region" description="Low complexity" evidence="1">
    <location>
        <begin position="43"/>
        <end position="55"/>
    </location>
</feature>
<feature type="region of interest" description="Disordered" evidence="1">
    <location>
        <begin position="1"/>
        <end position="57"/>
    </location>
</feature>
<evidence type="ECO:0000313" key="3">
    <source>
        <dbReference type="Proteomes" id="UP000797356"/>
    </source>
</evidence>
<dbReference type="EMBL" id="CM017878">
    <property type="protein sequence ID" value="KAG1354257.1"/>
    <property type="molecule type" value="Genomic_DNA"/>
</dbReference>
<name>A0A8K0IEY7_COCNU</name>
<dbReference type="OrthoDB" id="5414888at2759"/>
<keyword evidence="3" id="KW-1185">Reference proteome</keyword>
<protein>
    <submittedName>
        <fullName evidence="2">Uncharacterized protein</fullName>
    </submittedName>
</protein>
<dbReference type="InterPro" id="IPR036322">
    <property type="entry name" value="WD40_repeat_dom_sf"/>
</dbReference>
<proteinExistence type="predicted"/>